<dbReference type="InterPro" id="IPR011051">
    <property type="entry name" value="RmlC_Cupin_sf"/>
</dbReference>
<organism evidence="2 3">
    <name type="scientific">Hydrogenophaga intermedia</name>
    <dbReference type="NCBI Taxonomy" id="65786"/>
    <lineage>
        <taxon>Bacteria</taxon>
        <taxon>Pseudomonadati</taxon>
        <taxon>Pseudomonadota</taxon>
        <taxon>Betaproteobacteria</taxon>
        <taxon>Burkholderiales</taxon>
        <taxon>Comamonadaceae</taxon>
        <taxon>Hydrogenophaga</taxon>
    </lineage>
</organism>
<dbReference type="Proteomes" id="UP000028878">
    <property type="component" value="Unassembled WGS sequence"/>
</dbReference>
<dbReference type="InterPro" id="IPR012807">
    <property type="entry name" value="Anti-sigma_ChrR"/>
</dbReference>
<dbReference type="CDD" id="cd20301">
    <property type="entry name" value="cupin_ChrR"/>
    <property type="match status" value="1"/>
</dbReference>
<proteinExistence type="predicted"/>
<keyword evidence="3" id="KW-1185">Reference proteome</keyword>
<dbReference type="InterPro" id="IPR041916">
    <property type="entry name" value="Anti_sigma_zinc_sf"/>
</dbReference>
<reference evidence="3" key="2">
    <citation type="submission" date="2014-11" db="EMBL/GenBank/DDBJ databases">
        <title>Draft genome sequence of Hydrogenophaga intermedia S1.</title>
        <authorList>
            <person name="Gan H.M."/>
            <person name="Chew T.H."/>
            <person name="Stolz A."/>
        </authorList>
    </citation>
    <scope>NUCLEOTIDE SEQUENCE [LARGE SCALE GENOMIC DNA]</scope>
    <source>
        <strain evidence="3">S1</strain>
    </source>
</reference>
<feature type="domain" description="ChrR-like cupin" evidence="1">
    <location>
        <begin position="102"/>
        <end position="196"/>
    </location>
</feature>
<dbReference type="NCBIfam" id="TIGR02451">
    <property type="entry name" value="anti_sig_ChrR"/>
    <property type="match status" value="1"/>
</dbReference>
<sequence length="218" mass="23597">MDIQHHPDDELLLALASGQLAPGMRRVLYSHLELCPACRERVQALNALGGQLLDGLTPADMGDDALARTFARIDAQAAAPARTITASAPPPLPAGARWPRSLAHCEATPWRWIGPGMRWSRVSLPEEPDANVFLLRIAAGKYLPRHTHQGTEFTQVLHGRFHDGRALFGPGDFDAADGEILHQPVVQDGSECICLASLDAPLRFEGAIARFFGSLVGM</sequence>
<dbReference type="AlphaFoldDB" id="A0A1L1PI52"/>
<evidence type="ECO:0000259" key="1">
    <source>
        <dbReference type="Pfam" id="PF12973"/>
    </source>
</evidence>
<accession>A0A1L1PI52</accession>
<dbReference type="Gene3D" id="2.60.120.10">
    <property type="entry name" value="Jelly Rolls"/>
    <property type="match status" value="1"/>
</dbReference>
<gene>
    <name evidence="2" type="ORF">BN948_03517</name>
</gene>
<name>A0A1L1PI52_HYDIT</name>
<dbReference type="Gene3D" id="1.10.10.1320">
    <property type="entry name" value="Anti-sigma factor, zinc-finger domain"/>
    <property type="match status" value="1"/>
</dbReference>
<dbReference type="InterPro" id="IPR014710">
    <property type="entry name" value="RmlC-like_jellyroll"/>
</dbReference>
<dbReference type="RefSeq" id="WP_009518391.1">
    <property type="nucleotide sequence ID" value="NZ_CCAE010000035.1"/>
</dbReference>
<evidence type="ECO:0000313" key="2">
    <source>
        <dbReference type="EMBL" id="CDN89080.1"/>
    </source>
</evidence>
<dbReference type="SUPFAM" id="SSF51182">
    <property type="entry name" value="RmlC-like cupins"/>
    <property type="match status" value="1"/>
</dbReference>
<dbReference type="EMBL" id="CCAE010000035">
    <property type="protein sequence ID" value="CDN89080.1"/>
    <property type="molecule type" value="Genomic_DNA"/>
</dbReference>
<dbReference type="Pfam" id="PF12973">
    <property type="entry name" value="Cupin_7"/>
    <property type="match status" value="1"/>
</dbReference>
<protein>
    <submittedName>
        <fullName evidence="2">Anti-ECFsigma factor ChrR</fullName>
    </submittedName>
</protein>
<dbReference type="InterPro" id="IPR025979">
    <property type="entry name" value="ChrR-like_cupin_dom"/>
</dbReference>
<evidence type="ECO:0000313" key="3">
    <source>
        <dbReference type="Proteomes" id="UP000028878"/>
    </source>
</evidence>
<reference evidence="3" key="1">
    <citation type="submission" date="2014-02" db="EMBL/GenBank/DDBJ databases">
        <authorList>
            <person name="Gan H."/>
        </authorList>
    </citation>
    <scope>NUCLEOTIDE SEQUENCE [LARGE SCALE GENOMIC DNA]</scope>
    <source>
        <strain evidence="3">S1</strain>
    </source>
</reference>